<gene>
    <name evidence="1" type="ORF">MM415A02452_0003</name>
</gene>
<dbReference type="EMBL" id="MT142006">
    <property type="protein sequence ID" value="QJA73153.1"/>
    <property type="molecule type" value="Genomic_DNA"/>
</dbReference>
<name>A0A6M3JT28_9ZZZZ</name>
<sequence>MSIELNNPLFPRMAVKNNVTNIKTHGRIPQLDKIDASAPDFANHLAKKRVADTASFMSFETLNKNFGVK</sequence>
<reference evidence="1" key="1">
    <citation type="submission" date="2020-03" db="EMBL/GenBank/DDBJ databases">
        <title>The deep terrestrial virosphere.</title>
        <authorList>
            <person name="Holmfeldt K."/>
            <person name="Nilsson E."/>
            <person name="Simone D."/>
            <person name="Lopez-Fernandez M."/>
            <person name="Wu X."/>
            <person name="de Brujin I."/>
            <person name="Lundin D."/>
            <person name="Andersson A."/>
            <person name="Bertilsson S."/>
            <person name="Dopson M."/>
        </authorList>
    </citation>
    <scope>NUCLEOTIDE SEQUENCE</scope>
    <source>
        <strain evidence="1">MM415A02452</strain>
    </source>
</reference>
<protein>
    <submittedName>
        <fullName evidence="1">Uncharacterized protein</fullName>
    </submittedName>
</protein>
<organism evidence="1">
    <name type="scientific">viral metagenome</name>
    <dbReference type="NCBI Taxonomy" id="1070528"/>
    <lineage>
        <taxon>unclassified sequences</taxon>
        <taxon>metagenomes</taxon>
        <taxon>organismal metagenomes</taxon>
    </lineage>
</organism>
<evidence type="ECO:0000313" key="1">
    <source>
        <dbReference type="EMBL" id="QJA73153.1"/>
    </source>
</evidence>
<dbReference type="AlphaFoldDB" id="A0A6M3JT28"/>
<accession>A0A6M3JT28</accession>
<proteinExistence type="predicted"/>